<dbReference type="OrthoDB" id="3252425at2759"/>
<feature type="domain" description="HAT C-terminal dimerisation" evidence="6">
    <location>
        <begin position="283"/>
        <end position="360"/>
    </location>
</feature>
<keyword evidence="4" id="KW-0862">Zinc</keyword>
<evidence type="ECO:0000256" key="3">
    <source>
        <dbReference type="ARBA" id="ARBA00022771"/>
    </source>
</evidence>
<dbReference type="InterPro" id="IPR012337">
    <property type="entry name" value="RNaseH-like_sf"/>
</dbReference>
<evidence type="ECO:0000256" key="4">
    <source>
        <dbReference type="ARBA" id="ARBA00022833"/>
    </source>
</evidence>
<keyword evidence="3" id="KW-0863">Zinc-finger</keyword>
<dbReference type="AlphaFoldDB" id="A0A409Y3Y8"/>
<dbReference type="InParanoid" id="A0A409Y3Y8"/>
<dbReference type="Proteomes" id="UP000284706">
    <property type="component" value="Unassembled WGS sequence"/>
</dbReference>
<dbReference type="Pfam" id="PF05699">
    <property type="entry name" value="Dimer_Tnp_hAT"/>
    <property type="match status" value="1"/>
</dbReference>
<organism evidence="7 8">
    <name type="scientific">Gymnopilus dilepis</name>
    <dbReference type="NCBI Taxonomy" id="231916"/>
    <lineage>
        <taxon>Eukaryota</taxon>
        <taxon>Fungi</taxon>
        <taxon>Dikarya</taxon>
        <taxon>Basidiomycota</taxon>
        <taxon>Agaricomycotina</taxon>
        <taxon>Agaricomycetes</taxon>
        <taxon>Agaricomycetidae</taxon>
        <taxon>Agaricales</taxon>
        <taxon>Agaricineae</taxon>
        <taxon>Hymenogastraceae</taxon>
        <taxon>Gymnopilus</taxon>
    </lineage>
</organism>
<dbReference type="GO" id="GO:0005634">
    <property type="term" value="C:nucleus"/>
    <property type="evidence" value="ECO:0007669"/>
    <property type="project" value="UniProtKB-SubCell"/>
</dbReference>
<evidence type="ECO:0000256" key="2">
    <source>
        <dbReference type="ARBA" id="ARBA00022723"/>
    </source>
</evidence>
<evidence type="ECO:0000256" key="5">
    <source>
        <dbReference type="ARBA" id="ARBA00023242"/>
    </source>
</evidence>
<protein>
    <recommendedName>
        <fullName evidence="6">HAT C-terminal dimerisation domain-containing protein</fullName>
    </recommendedName>
</protein>
<dbReference type="SUPFAM" id="SSF53098">
    <property type="entry name" value="Ribonuclease H-like"/>
    <property type="match status" value="1"/>
</dbReference>
<evidence type="ECO:0000259" key="6">
    <source>
        <dbReference type="Pfam" id="PF05699"/>
    </source>
</evidence>
<proteinExistence type="predicted"/>
<evidence type="ECO:0000313" key="8">
    <source>
        <dbReference type="Proteomes" id="UP000284706"/>
    </source>
</evidence>
<evidence type="ECO:0000256" key="1">
    <source>
        <dbReference type="ARBA" id="ARBA00004123"/>
    </source>
</evidence>
<accession>A0A409Y3Y8</accession>
<comment type="caution">
    <text evidence="7">The sequence shown here is derived from an EMBL/GenBank/DDBJ whole genome shotgun (WGS) entry which is preliminary data.</text>
</comment>
<dbReference type="GO" id="GO:0008270">
    <property type="term" value="F:zinc ion binding"/>
    <property type="evidence" value="ECO:0007669"/>
    <property type="project" value="UniProtKB-KW"/>
</dbReference>
<dbReference type="STRING" id="231916.A0A409Y3Y8"/>
<comment type="subcellular location">
    <subcellularLocation>
        <location evidence="1">Nucleus</location>
    </subcellularLocation>
</comment>
<dbReference type="InterPro" id="IPR008906">
    <property type="entry name" value="HATC_C_dom"/>
</dbReference>
<gene>
    <name evidence="7" type="ORF">CVT26_002435</name>
</gene>
<name>A0A409Y3Y8_9AGAR</name>
<keyword evidence="2" id="KW-0479">Metal-binding</keyword>
<dbReference type="InterPro" id="IPR052035">
    <property type="entry name" value="ZnF_BED_domain_contain"/>
</dbReference>
<dbReference type="EMBL" id="NHYE01001213">
    <property type="protein sequence ID" value="PPQ97651.1"/>
    <property type="molecule type" value="Genomic_DNA"/>
</dbReference>
<evidence type="ECO:0000313" key="7">
    <source>
        <dbReference type="EMBL" id="PPQ97651.1"/>
    </source>
</evidence>
<dbReference type="PANTHER" id="PTHR46481:SF10">
    <property type="entry name" value="ZINC FINGER BED DOMAIN-CONTAINING PROTEIN 39"/>
    <property type="match status" value="1"/>
</dbReference>
<dbReference type="GO" id="GO:0046983">
    <property type="term" value="F:protein dimerization activity"/>
    <property type="evidence" value="ECO:0007669"/>
    <property type="project" value="InterPro"/>
</dbReference>
<keyword evidence="5" id="KW-0539">Nucleus</keyword>
<reference evidence="7 8" key="1">
    <citation type="journal article" date="2018" name="Evol. Lett.">
        <title>Horizontal gene cluster transfer increased hallucinogenic mushroom diversity.</title>
        <authorList>
            <person name="Reynolds H.T."/>
            <person name="Vijayakumar V."/>
            <person name="Gluck-Thaler E."/>
            <person name="Korotkin H.B."/>
            <person name="Matheny P.B."/>
            <person name="Slot J.C."/>
        </authorList>
    </citation>
    <scope>NUCLEOTIDE SEQUENCE [LARGE SCALE GENOMIC DNA]</scope>
    <source>
        <strain evidence="7 8">SRW20</strain>
    </source>
</reference>
<dbReference type="PANTHER" id="PTHR46481">
    <property type="entry name" value="ZINC FINGER BED DOMAIN-CONTAINING PROTEIN 4"/>
    <property type="match status" value="1"/>
</dbReference>
<sequence length="396" mass="45304">MEGDGEDDEPLDMWEDFGYGLSEDQRKEMEVSVQPVRSMLVKLRKFSYAVKNSTTILLPEWYRTLKTFRLPERMMPRDVSTRWNSTYDMLEFAVKYRQAIDALTAARDLDLRKYELVAAEWRIAGELRDVLKIFKDATLFFSRGTPNLTTVIPAMDHIDKVLATCSDSPYQFSLAIRAALAVGKAALNKYYNKTDHSEVYRIAMVLHPRHKLEYFRKHEWEQEWIDAALQIVRDEFHRSYASLEADEGASAQGDAGATASSSSHNIFDNLPDLAPVSSDSRDELDRYLATPVEDVKDALMWWFERSEAFPLLSHLLLLIVLEATTVGVERVFSQGRLVLPHVRNRLNFQTTRSLMCIGTWSLLGLVKYKDVKSVFGDDVEGPEDELPTGWDAITVS</sequence>
<keyword evidence="8" id="KW-1185">Reference proteome</keyword>